<dbReference type="Proteomes" id="UP000317178">
    <property type="component" value="Chromosome"/>
</dbReference>
<reference evidence="7 8" key="1">
    <citation type="submission" date="2019-02" db="EMBL/GenBank/DDBJ databases">
        <title>Deep-cultivation of Planctomycetes and their phenomic and genomic characterization uncovers novel biology.</title>
        <authorList>
            <person name="Wiegand S."/>
            <person name="Jogler M."/>
            <person name="Boedeker C."/>
            <person name="Pinto D."/>
            <person name="Vollmers J."/>
            <person name="Rivas-Marin E."/>
            <person name="Kohn T."/>
            <person name="Peeters S.H."/>
            <person name="Heuer A."/>
            <person name="Rast P."/>
            <person name="Oberbeckmann S."/>
            <person name="Bunk B."/>
            <person name="Jeske O."/>
            <person name="Meyerdierks A."/>
            <person name="Storesund J.E."/>
            <person name="Kallscheuer N."/>
            <person name="Luecker S."/>
            <person name="Lage O.M."/>
            <person name="Pohl T."/>
            <person name="Merkel B.J."/>
            <person name="Hornburger P."/>
            <person name="Mueller R.-W."/>
            <person name="Bruemmer F."/>
            <person name="Labrenz M."/>
            <person name="Spormann A.M."/>
            <person name="Op den Camp H."/>
            <person name="Overmann J."/>
            <person name="Amann R."/>
            <person name="Jetten M.S.M."/>
            <person name="Mascher T."/>
            <person name="Medema M.H."/>
            <person name="Devos D.P."/>
            <person name="Kaster A.-K."/>
            <person name="Ovreas L."/>
            <person name="Rohde M."/>
            <person name="Galperin M.Y."/>
            <person name="Jogler C."/>
        </authorList>
    </citation>
    <scope>NUCLEOTIDE SEQUENCE [LARGE SCALE GENOMIC DNA]</scope>
    <source>
        <strain evidence="7 8">Pla110</strain>
    </source>
</reference>
<dbReference type="GO" id="GO:0005524">
    <property type="term" value="F:ATP binding"/>
    <property type="evidence" value="ECO:0007669"/>
    <property type="project" value="UniProtKB-KW"/>
</dbReference>
<dbReference type="GO" id="GO:0006355">
    <property type="term" value="P:regulation of DNA-templated transcription"/>
    <property type="evidence" value="ECO:0007669"/>
    <property type="project" value="InterPro"/>
</dbReference>
<dbReference type="Pfam" id="PF25601">
    <property type="entry name" value="AAA_lid_14"/>
    <property type="match status" value="1"/>
</dbReference>
<dbReference type="Pfam" id="PF01590">
    <property type="entry name" value="GAF"/>
    <property type="match status" value="1"/>
</dbReference>
<evidence type="ECO:0000313" key="7">
    <source>
        <dbReference type="EMBL" id="QDU82195.1"/>
    </source>
</evidence>
<dbReference type="InterPro" id="IPR003018">
    <property type="entry name" value="GAF"/>
</dbReference>
<protein>
    <submittedName>
        <fullName evidence="7">Anaerobic nitric oxide reductase transcription regulator NorR</fullName>
    </submittedName>
</protein>
<evidence type="ECO:0000256" key="1">
    <source>
        <dbReference type="ARBA" id="ARBA00022741"/>
    </source>
</evidence>
<evidence type="ECO:0000313" key="8">
    <source>
        <dbReference type="Proteomes" id="UP000317178"/>
    </source>
</evidence>
<dbReference type="PROSITE" id="PS50045">
    <property type="entry name" value="SIGMA54_INTERACT_4"/>
    <property type="match status" value="1"/>
</dbReference>
<dbReference type="InterPro" id="IPR029016">
    <property type="entry name" value="GAF-like_dom_sf"/>
</dbReference>
<dbReference type="SUPFAM" id="SSF46689">
    <property type="entry name" value="Homeodomain-like"/>
    <property type="match status" value="1"/>
</dbReference>
<dbReference type="InterPro" id="IPR002197">
    <property type="entry name" value="HTH_Fis"/>
</dbReference>
<dbReference type="InterPro" id="IPR002078">
    <property type="entry name" value="Sigma_54_int"/>
</dbReference>
<organism evidence="7 8">
    <name type="scientific">Polystyrenella longa</name>
    <dbReference type="NCBI Taxonomy" id="2528007"/>
    <lineage>
        <taxon>Bacteria</taxon>
        <taxon>Pseudomonadati</taxon>
        <taxon>Planctomycetota</taxon>
        <taxon>Planctomycetia</taxon>
        <taxon>Planctomycetales</taxon>
        <taxon>Planctomycetaceae</taxon>
        <taxon>Polystyrenella</taxon>
    </lineage>
</organism>
<dbReference type="PROSITE" id="PS00675">
    <property type="entry name" value="SIGMA54_INTERACT_1"/>
    <property type="match status" value="1"/>
</dbReference>
<dbReference type="InterPro" id="IPR025943">
    <property type="entry name" value="Sigma_54_int_dom_ATP-bd_2"/>
</dbReference>
<gene>
    <name evidence="7" type="primary">norR</name>
    <name evidence="7" type="ORF">Pla110_39500</name>
</gene>
<feature type="domain" description="Sigma-54 factor interaction" evidence="6">
    <location>
        <begin position="377"/>
        <end position="606"/>
    </location>
</feature>
<dbReference type="Gene3D" id="3.30.450.40">
    <property type="match status" value="1"/>
</dbReference>
<dbReference type="FunFam" id="3.40.50.300:FF:000006">
    <property type="entry name" value="DNA-binding transcriptional regulator NtrC"/>
    <property type="match status" value="1"/>
</dbReference>
<keyword evidence="5" id="KW-0804">Transcription</keyword>
<keyword evidence="1" id="KW-0547">Nucleotide-binding</keyword>
<dbReference type="InterPro" id="IPR025944">
    <property type="entry name" value="Sigma_54_int_dom_CS"/>
</dbReference>
<dbReference type="SMART" id="SM00065">
    <property type="entry name" value="GAF"/>
    <property type="match status" value="1"/>
</dbReference>
<accession>A0A518CSK2</accession>
<keyword evidence="2" id="KW-0067">ATP-binding</keyword>
<dbReference type="InterPro" id="IPR009057">
    <property type="entry name" value="Homeodomain-like_sf"/>
</dbReference>
<evidence type="ECO:0000256" key="5">
    <source>
        <dbReference type="ARBA" id="ARBA00023163"/>
    </source>
</evidence>
<dbReference type="PANTHER" id="PTHR32071">
    <property type="entry name" value="TRANSCRIPTIONAL REGULATORY PROTEIN"/>
    <property type="match status" value="1"/>
</dbReference>
<dbReference type="InterPro" id="IPR058031">
    <property type="entry name" value="AAA_lid_NorR"/>
</dbReference>
<dbReference type="InterPro" id="IPR003593">
    <property type="entry name" value="AAA+_ATPase"/>
</dbReference>
<dbReference type="PRINTS" id="PR01590">
    <property type="entry name" value="HTHFIS"/>
</dbReference>
<dbReference type="Gene3D" id="1.10.10.60">
    <property type="entry name" value="Homeodomain-like"/>
    <property type="match status" value="1"/>
</dbReference>
<dbReference type="AlphaFoldDB" id="A0A518CSK2"/>
<dbReference type="Pfam" id="PF00158">
    <property type="entry name" value="Sigma54_activat"/>
    <property type="match status" value="1"/>
</dbReference>
<evidence type="ECO:0000256" key="3">
    <source>
        <dbReference type="ARBA" id="ARBA00023015"/>
    </source>
</evidence>
<dbReference type="Gene3D" id="1.10.8.60">
    <property type="match status" value="1"/>
</dbReference>
<dbReference type="KEGG" id="plon:Pla110_39500"/>
<dbReference type="SMART" id="SM00382">
    <property type="entry name" value="AAA"/>
    <property type="match status" value="1"/>
</dbReference>
<evidence type="ECO:0000256" key="2">
    <source>
        <dbReference type="ARBA" id="ARBA00022840"/>
    </source>
</evidence>
<keyword evidence="4" id="KW-0238">DNA-binding</keyword>
<sequence>MIHTKMKPNLSESFSYPVGNHSRSSDVRIGPFMSQSGSPRWMSWRSLRWNSEMEQLGSIVQFCDRMLQFLCDSSTSDEFLKQLLPEMATEFSAQRICLWQRTPKWKLLTELGRAGSDEPDLRQFEEILDRGESSFNAQGTVPSLMVPLEMGAGNSLVLVMEGNRVDSSMLESSVACGRFLSHCLQLINSGDSLGDEIFQLQKMLEVVSRLPMIHETQKLLEYLAESATELVDCDRASIFVWSKESSEITACPALGVEGNTLRLPDNVGIVGEVIHSGRTIRVDDVSHDERFHGKVDKTSGYQTRNLLCVPLRGSDNEIIGAFEVINKNEGLFTAADEQFLLRIAPHAAAAIVNTKEHETLTRSRANLEEQVTRGVRLIGESPAIEALRNTVDRLAATDLPVLILGESGTGKEVVSTSLHYLGPRAKHPFVAVNCAAIAETLLESELFGHIKGAFTDASENRKGKFELAEGGTIFLDEIGDMSLGGQAKLLRVLEQKVVTPVGGSQNIPINVRIVAATNANLLESVREKKFREDLYYRLSVVTQHLPPLRDRPEDILPLAQFFLKQFSVQARRPELRLSSEARLRMQSHSWPGNIRELRNLMERVAFLANGDQVEAEDLAFILSPDESLQNEPFLELGLNDATSSFQREFIRKSVKRVNGNMSEAARLMGLHRSNLYRKMRHLDMNEVGGEQ</sequence>
<keyword evidence="8" id="KW-1185">Reference proteome</keyword>
<dbReference type="GO" id="GO:0043565">
    <property type="term" value="F:sequence-specific DNA binding"/>
    <property type="evidence" value="ECO:0007669"/>
    <property type="project" value="InterPro"/>
</dbReference>
<dbReference type="Gene3D" id="3.40.50.300">
    <property type="entry name" value="P-loop containing nucleotide triphosphate hydrolases"/>
    <property type="match status" value="1"/>
</dbReference>
<dbReference type="PROSITE" id="PS00688">
    <property type="entry name" value="SIGMA54_INTERACT_3"/>
    <property type="match status" value="1"/>
</dbReference>
<dbReference type="EMBL" id="CP036281">
    <property type="protein sequence ID" value="QDU82195.1"/>
    <property type="molecule type" value="Genomic_DNA"/>
</dbReference>
<dbReference type="PROSITE" id="PS00676">
    <property type="entry name" value="SIGMA54_INTERACT_2"/>
    <property type="match status" value="1"/>
</dbReference>
<evidence type="ECO:0000256" key="4">
    <source>
        <dbReference type="ARBA" id="ARBA00023125"/>
    </source>
</evidence>
<dbReference type="SUPFAM" id="SSF52540">
    <property type="entry name" value="P-loop containing nucleoside triphosphate hydrolases"/>
    <property type="match status" value="1"/>
</dbReference>
<dbReference type="SUPFAM" id="SSF55781">
    <property type="entry name" value="GAF domain-like"/>
    <property type="match status" value="1"/>
</dbReference>
<proteinExistence type="predicted"/>
<dbReference type="InterPro" id="IPR027417">
    <property type="entry name" value="P-loop_NTPase"/>
</dbReference>
<dbReference type="CDD" id="cd00009">
    <property type="entry name" value="AAA"/>
    <property type="match status" value="1"/>
</dbReference>
<dbReference type="Pfam" id="PF02954">
    <property type="entry name" value="HTH_8"/>
    <property type="match status" value="1"/>
</dbReference>
<keyword evidence="3" id="KW-0805">Transcription regulation</keyword>
<dbReference type="PANTHER" id="PTHR32071:SF57">
    <property type="entry name" value="C4-DICARBOXYLATE TRANSPORT TRANSCRIPTIONAL REGULATORY PROTEIN DCTD"/>
    <property type="match status" value="1"/>
</dbReference>
<name>A0A518CSK2_9PLAN</name>
<dbReference type="InterPro" id="IPR025662">
    <property type="entry name" value="Sigma_54_int_dom_ATP-bd_1"/>
</dbReference>
<evidence type="ECO:0000259" key="6">
    <source>
        <dbReference type="PROSITE" id="PS50045"/>
    </source>
</evidence>